<feature type="domain" description="Cation/H+ exchanger transmembrane" evidence="11">
    <location>
        <begin position="13"/>
        <end position="404"/>
    </location>
</feature>
<evidence type="ECO:0000256" key="6">
    <source>
        <dbReference type="ARBA" id="ARBA00023053"/>
    </source>
</evidence>
<feature type="transmembrane region" description="Helical" evidence="10">
    <location>
        <begin position="269"/>
        <end position="292"/>
    </location>
</feature>
<sequence length="526" mass="56398">MTSVGAFEFILLLVVLVMALELAARRLRLPPAAALIIGGLAIALVPGLPVIDLDPDLILVAFLPPLLLAGAYTTSWRAFRANLLPILSLAVGAVFFTTLLVGLVVHWIVPGLPLAACFAIGAIVAPPDAVAAKAVLDSTPLPERIKVLLEGESLLNDAASLVLVRFAVAAALTTSFDAKEAALDFAMLAIGGVIVGAALGWLCLQLLKRLHGRLLVITTTLLLPWAAYIGGERLDVSGVIATVVAGLVLGWHQHVIFTSDIRLRAEAVWEVMVFLMESLIFVLIGLSLKGVIEHVGYGALDGPLFLLPTLAIVAATLLSRFIWVFCIDGPLTNLLVRRRPTFVSYLKTSVVLSWAGMRGVVSLAIALSLPADLPGRDLALVATFAVILVTVLGQGTTMGMIIRWTGLTNGDAHDGRHLSLSSARARMAAAQLHLVQERAFDAAGKLVHPRLLDQAKYRAEAAARFEAAPERFSADRQAHYKIVRDSIAAGRDELLRLHRNDRIDDDVLASLERELDHQEMAAQGRD</sequence>
<dbReference type="InterPro" id="IPR018422">
    <property type="entry name" value="Cation/H_exchanger_CPA1"/>
</dbReference>
<evidence type="ECO:0000256" key="1">
    <source>
        <dbReference type="ARBA" id="ARBA00004651"/>
    </source>
</evidence>
<dbReference type="GO" id="GO:0015386">
    <property type="term" value="F:potassium:proton antiporter activity"/>
    <property type="evidence" value="ECO:0007669"/>
    <property type="project" value="TreeGrafter"/>
</dbReference>
<feature type="transmembrane region" description="Helical" evidence="10">
    <location>
        <begin position="214"/>
        <end position="230"/>
    </location>
</feature>
<feature type="transmembrane region" description="Helical" evidence="10">
    <location>
        <begin position="304"/>
        <end position="327"/>
    </location>
</feature>
<feature type="transmembrane region" description="Helical" evidence="10">
    <location>
        <begin position="348"/>
        <end position="367"/>
    </location>
</feature>
<reference evidence="12 13" key="1">
    <citation type="submission" date="2017-06" db="EMBL/GenBank/DDBJ databases">
        <authorList>
            <person name="Kim H.J."/>
            <person name="Triplett B.A."/>
        </authorList>
    </citation>
    <scope>NUCLEOTIDE SEQUENCE [LARGE SCALE GENOMIC DNA]</scope>
    <source>
        <strain evidence="12 13">B29T1</strain>
    </source>
</reference>
<dbReference type="InterPro" id="IPR004705">
    <property type="entry name" value="Cation/H_exchanger_CPA1_bac"/>
</dbReference>
<keyword evidence="3" id="KW-1003">Cell membrane</keyword>
<accession>A0A212RL74</accession>
<feature type="transmembrane region" description="Helical" evidence="10">
    <location>
        <begin position="57"/>
        <end position="76"/>
    </location>
</feature>
<feature type="transmembrane region" description="Helical" evidence="10">
    <location>
        <begin position="185"/>
        <end position="207"/>
    </location>
</feature>
<keyword evidence="6 10" id="KW-0915">Sodium</keyword>
<evidence type="ECO:0000313" key="13">
    <source>
        <dbReference type="Proteomes" id="UP000197065"/>
    </source>
</evidence>
<dbReference type="GO" id="GO:0005886">
    <property type="term" value="C:plasma membrane"/>
    <property type="evidence" value="ECO:0007669"/>
    <property type="project" value="UniProtKB-SubCell"/>
</dbReference>
<feature type="transmembrane region" description="Helical" evidence="10">
    <location>
        <begin position="6"/>
        <end position="24"/>
    </location>
</feature>
<keyword evidence="8 10" id="KW-0472">Membrane</keyword>
<feature type="transmembrane region" description="Helical" evidence="10">
    <location>
        <begin position="83"/>
        <end position="105"/>
    </location>
</feature>
<gene>
    <name evidence="12" type="ORF">SAMN07250955_11088</name>
</gene>
<keyword evidence="2 10" id="KW-0813">Transport</keyword>
<dbReference type="NCBIfam" id="TIGR00831">
    <property type="entry name" value="a_cpa1"/>
    <property type="match status" value="1"/>
</dbReference>
<dbReference type="AlphaFoldDB" id="A0A212RL74"/>
<evidence type="ECO:0000256" key="9">
    <source>
        <dbReference type="ARBA" id="ARBA00023201"/>
    </source>
</evidence>
<organism evidence="12 13">
    <name type="scientific">Arboricoccus pini</name>
    <dbReference type="NCBI Taxonomy" id="1963835"/>
    <lineage>
        <taxon>Bacteria</taxon>
        <taxon>Pseudomonadati</taxon>
        <taxon>Pseudomonadota</taxon>
        <taxon>Alphaproteobacteria</taxon>
        <taxon>Geminicoccales</taxon>
        <taxon>Geminicoccaceae</taxon>
        <taxon>Arboricoccus</taxon>
    </lineage>
</organism>
<dbReference type="Proteomes" id="UP000197065">
    <property type="component" value="Unassembled WGS sequence"/>
</dbReference>
<dbReference type="EMBL" id="FYEH01000010">
    <property type="protein sequence ID" value="SNB73228.1"/>
    <property type="molecule type" value="Genomic_DNA"/>
</dbReference>
<dbReference type="OrthoDB" id="9809206at2"/>
<evidence type="ECO:0000256" key="10">
    <source>
        <dbReference type="RuleBase" id="RU366002"/>
    </source>
</evidence>
<keyword evidence="7 10" id="KW-0406">Ion transport</keyword>
<dbReference type="PANTHER" id="PTHR10110:SF86">
    <property type="entry name" value="SODIUM_HYDROGEN EXCHANGER 7"/>
    <property type="match status" value="1"/>
</dbReference>
<dbReference type="RefSeq" id="WP_088562167.1">
    <property type="nucleotide sequence ID" value="NZ_FYEH01000010.1"/>
</dbReference>
<keyword evidence="5 10" id="KW-1133">Transmembrane helix</keyword>
<keyword evidence="10" id="KW-0050">Antiport</keyword>
<dbReference type="Gene3D" id="6.10.140.1330">
    <property type="match status" value="1"/>
</dbReference>
<evidence type="ECO:0000256" key="8">
    <source>
        <dbReference type="ARBA" id="ARBA00023136"/>
    </source>
</evidence>
<dbReference type="GO" id="GO:0051453">
    <property type="term" value="P:regulation of intracellular pH"/>
    <property type="evidence" value="ECO:0007669"/>
    <property type="project" value="TreeGrafter"/>
</dbReference>
<proteinExistence type="inferred from homology"/>
<comment type="function">
    <text evidence="10">Na(+)/H(+) antiporter that extrudes sodium in exchange for external protons.</text>
</comment>
<protein>
    <submittedName>
        <fullName evidence="12">Sodium/proton antiporter, CPA1 family</fullName>
    </submittedName>
</protein>
<keyword evidence="9 10" id="KW-0739">Sodium transport</keyword>
<keyword evidence="4 10" id="KW-0812">Transmembrane</keyword>
<dbReference type="GO" id="GO:0015385">
    <property type="term" value="F:sodium:proton antiporter activity"/>
    <property type="evidence" value="ECO:0007669"/>
    <property type="project" value="InterPro"/>
</dbReference>
<evidence type="ECO:0000256" key="2">
    <source>
        <dbReference type="ARBA" id="ARBA00022448"/>
    </source>
</evidence>
<dbReference type="PANTHER" id="PTHR10110">
    <property type="entry name" value="SODIUM/HYDROGEN EXCHANGER"/>
    <property type="match status" value="1"/>
</dbReference>
<comment type="similarity">
    <text evidence="10">Belongs to the monovalent cation:proton antiporter 1 (CPA1) transporter (TC 2.A.36) family.</text>
</comment>
<dbReference type="InterPro" id="IPR006153">
    <property type="entry name" value="Cation/H_exchanger_TM"/>
</dbReference>
<keyword evidence="10" id="KW-0997">Cell inner membrane</keyword>
<name>A0A212RL74_9PROT</name>
<keyword evidence="13" id="KW-1185">Reference proteome</keyword>
<comment type="subcellular location">
    <subcellularLocation>
        <location evidence="10">Cell inner membrane</location>
        <topology evidence="10">Multi-pass membrane protein</topology>
    </subcellularLocation>
    <subcellularLocation>
        <location evidence="1">Cell membrane</location>
        <topology evidence="1">Multi-pass membrane protein</topology>
    </subcellularLocation>
</comment>
<feature type="transmembrane region" description="Helical" evidence="10">
    <location>
        <begin position="236"/>
        <end position="257"/>
    </location>
</feature>
<evidence type="ECO:0000313" key="12">
    <source>
        <dbReference type="EMBL" id="SNB73228.1"/>
    </source>
</evidence>
<evidence type="ECO:0000259" key="11">
    <source>
        <dbReference type="Pfam" id="PF00999"/>
    </source>
</evidence>
<evidence type="ECO:0000256" key="7">
    <source>
        <dbReference type="ARBA" id="ARBA00023065"/>
    </source>
</evidence>
<dbReference type="Pfam" id="PF00999">
    <property type="entry name" value="Na_H_Exchanger"/>
    <property type="match status" value="1"/>
</dbReference>
<dbReference type="GO" id="GO:0098719">
    <property type="term" value="P:sodium ion import across plasma membrane"/>
    <property type="evidence" value="ECO:0007669"/>
    <property type="project" value="TreeGrafter"/>
</dbReference>
<evidence type="ECO:0000256" key="4">
    <source>
        <dbReference type="ARBA" id="ARBA00022692"/>
    </source>
</evidence>
<evidence type="ECO:0000256" key="3">
    <source>
        <dbReference type="ARBA" id="ARBA00022475"/>
    </source>
</evidence>
<feature type="transmembrane region" description="Helical" evidence="10">
    <location>
        <begin position="31"/>
        <end position="51"/>
    </location>
</feature>
<evidence type="ECO:0000256" key="5">
    <source>
        <dbReference type="ARBA" id="ARBA00022989"/>
    </source>
</evidence>
<feature type="transmembrane region" description="Helical" evidence="10">
    <location>
        <begin position="379"/>
        <end position="402"/>
    </location>
</feature>